<dbReference type="OMA" id="KERYTHY"/>
<protein>
    <submittedName>
        <fullName evidence="3">Putative cullin</fullName>
    </submittedName>
</protein>
<sequence length="115" mass="13698">MFKAEECLRREKERVLHYLHSSSEEKLLKKVHYELVVVFAHQLLDERDSGCSALLRDNKVEDQARMYRLYSRTLKELELLVNVFRKYVTDEGKAFVQQVTSRLQMQSMGWSLSEK</sequence>
<accession>A0A2P6QCB4</accession>
<comment type="similarity">
    <text evidence="1">Belongs to the cullin family.</text>
</comment>
<comment type="caution">
    <text evidence="3">The sequence shown here is derived from an EMBL/GenBank/DDBJ whole genome shotgun (WGS) entry which is preliminary data.</text>
</comment>
<organism evidence="3 4">
    <name type="scientific">Rosa chinensis</name>
    <name type="common">China rose</name>
    <dbReference type="NCBI Taxonomy" id="74649"/>
    <lineage>
        <taxon>Eukaryota</taxon>
        <taxon>Viridiplantae</taxon>
        <taxon>Streptophyta</taxon>
        <taxon>Embryophyta</taxon>
        <taxon>Tracheophyta</taxon>
        <taxon>Spermatophyta</taxon>
        <taxon>Magnoliopsida</taxon>
        <taxon>eudicotyledons</taxon>
        <taxon>Gunneridae</taxon>
        <taxon>Pentapetalae</taxon>
        <taxon>rosids</taxon>
        <taxon>fabids</taxon>
        <taxon>Rosales</taxon>
        <taxon>Rosaceae</taxon>
        <taxon>Rosoideae</taxon>
        <taxon>Rosoideae incertae sedis</taxon>
        <taxon>Rosa</taxon>
    </lineage>
</organism>
<proteinExistence type="inferred from homology"/>
<dbReference type="EMBL" id="PDCK01000043">
    <property type="protein sequence ID" value="PRQ31815.1"/>
    <property type="molecule type" value="Genomic_DNA"/>
</dbReference>
<evidence type="ECO:0000313" key="4">
    <source>
        <dbReference type="Proteomes" id="UP000238479"/>
    </source>
</evidence>
<dbReference type="InterPro" id="IPR001373">
    <property type="entry name" value="Cullin_N"/>
</dbReference>
<dbReference type="SUPFAM" id="SSF74788">
    <property type="entry name" value="Cullin repeat-like"/>
    <property type="match status" value="1"/>
</dbReference>
<evidence type="ECO:0000259" key="2">
    <source>
        <dbReference type="Pfam" id="PF00888"/>
    </source>
</evidence>
<dbReference type="InterPro" id="IPR045093">
    <property type="entry name" value="Cullin"/>
</dbReference>
<dbReference type="Gramene" id="PRQ31815">
    <property type="protein sequence ID" value="PRQ31815"/>
    <property type="gene ID" value="RchiOBHm_Chr5g0039581"/>
</dbReference>
<name>A0A2P6QCB4_ROSCH</name>
<keyword evidence="4" id="KW-1185">Reference proteome</keyword>
<evidence type="ECO:0000313" key="3">
    <source>
        <dbReference type="EMBL" id="PRQ31815.1"/>
    </source>
</evidence>
<dbReference type="AlphaFoldDB" id="A0A2P6QCB4"/>
<dbReference type="Proteomes" id="UP000238479">
    <property type="component" value="Chromosome 5"/>
</dbReference>
<dbReference type="GO" id="GO:0031625">
    <property type="term" value="F:ubiquitin protein ligase binding"/>
    <property type="evidence" value="ECO:0007669"/>
    <property type="project" value="InterPro"/>
</dbReference>
<evidence type="ECO:0000256" key="1">
    <source>
        <dbReference type="ARBA" id="ARBA00006019"/>
    </source>
</evidence>
<dbReference type="PANTHER" id="PTHR11932">
    <property type="entry name" value="CULLIN"/>
    <property type="match status" value="1"/>
</dbReference>
<dbReference type="GO" id="GO:0006511">
    <property type="term" value="P:ubiquitin-dependent protein catabolic process"/>
    <property type="evidence" value="ECO:0007669"/>
    <property type="project" value="InterPro"/>
</dbReference>
<dbReference type="Pfam" id="PF00888">
    <property type="entry name" value="Cullin"/>
    <property type="match status" value="1"/>
</dbReference>
<gene>
    <name evidence="3" type="ORF">RchiOBHm_Chr5g0039581</name>
</gene>
<dbReference type="InterPro" id="IPR016159">
    <property type="entry name" value="Cullin_repeat-like_dom_sf"/>
</dbReference>
<dbReference type="STRING" id="74649.A0A2P6QCB4"/>
<reference evidence="3 4" key="1">
    <citation type="journal article" date="2018" name="Nat. Genet.">
        <title>The Rosa genome provides new insights in the design of modern roses.</title>
        <authorList>
            <person name="Bendahmane M."/>
        </authorList>
    </citation>
    <scope>NUCLEOTIDE SEQUENCE [LARGE SCALE GENOMIC DNA]</scope>
    <source>
        <strain evidence="4">cv. Old Blush</strain>
    </source>
</reference>
<feature type="domain" description="Cullin N-terminal" evidence="2">
    <location>
        <begin position="1"/>
        <end position="101"/>
    </location>
</feature>
<dbReference type="Gene3D" id="1.20.1310.10">
    <property type="entry name" value="Cullin Repeats"/>
    <property type="match status" value="2"/>
</dbReference>